<dbReference type="AlphaFoldDB" id="A0A0B3SV64"/>
<dbReference type="Gene3D" id="3.40.1550.20">
    <property type="entry name" value="Transcriptional regulator MraZ domain"/>
    <property type="match status" value="1"/>
</dbReference>
<keyword evidence="2" id="KW-0132">Cell division</keyword>
<dbReference type="SUPFAM" id="SSF89447">
    <property type="entry name" value="AbrB/MazE/MraZ-like"/>
    <property type="match status" value="1"/>
</dbReference>
<protein>
    <recommendedName>
        <fullName evidence="1">Transcriptional regulator MraZ</fullName>
    </recommendedName>
</protein>
<evidence type="ECO:0000256" key="1">
    <source>
        <dbReference type="HAMAP-Rule" id="MF_01008"/>
    </source>
</evidence>
<comment type="subcellular location">
    <subcellularLocation>
        <location evidence="1">Cytoplasm</location>
        <location evidence="1">Nucleoid</location>
    </subcellularLocation>
</comment>
<evidence type="ECO:0000313" key="2">
    <source>
        <dbReference type="EMBL" id="KHQ54334.1"/>
    </source>
</evidence>
<organism evidence="2 3">
    <name type="scientific">Mameliella alba</name>
    <dbReference type="NCBI Taxonomy" id="561184"/>
    <lineage>
        <taxon>Bacteria</taxon>
        <taxon>Pseudomonadati</taxon>
        <taxon>Pseudomonadota</taxon>
        <taxon>Alphaproteobacteria</taxon>
        <taxon>Rhodobacterales</taxon>
        <taxon>Roseobacteraceae</taxon>
        <taxon>Mameliella</taxon>
    </lineage>
</organism>
<dbReference type="InterPro" id="IPR007159">
    <property type="entry name" value="SpoVT-AbrB_dom"/>
</dbReference>
<dbReference type="Pfam" id="PF02381">
    <property type="entry name" value="MraZ"/>
    <property type="match status" value="1"/>
</dbReference>
<dbReference type="PANTHER" id="PTHR34701:SF1">
    <property type="entry name" value="TRANSCRIPTIONAL REGULATOR MRAZ"/>
    <property type="match status" value="1"/>
</dbReference>
<dbReference type="STRING" id="561184.SAMN05216376_10540"/>
<accession>A0A0B3SV64</accession>
<keyword evidence="3" id="KW-1185">Reference proteome</keyword>
<dbReference type="RefSeq" id="WP_043137939.1">
    <property type="nucleotide sequence ID" value="NZ_JAHVJH010000002.1"/>
</dbReference>
<dbReference type="InterPro" id="IPR038619">
    <property type="entry name" value="MraZ_sf"/>
</dbReference>
<keyword evidence="1" id="KW-0963">Cytoplasm</keyword>
<keyword evidence="2" id="KW-0131">Cell cycle</keyword>
<keyword evidence="1" id="KW-0238">DNA-binding</keyword>
<gene>
    <name evidence="1" type="primary">mraZ</name>
    <name evidence="2" type="ORF">OA50_00926</name>
</gene>
<evidence type="ECO:0000313" key="3">
    <source>
        <dbReference type="Proteomes" id="UP000030960"/>
    </source>
</evidence>
<dbReference type="GO" id="GO:0051301">
    <property type="term" value="P:cell division"/>
    <property type="evidence" value="ECO:0007669"/>
    <property type="project" value="UniProtKB-KW"/>
</dbReference>
<dbReference type="CDD" id="cd16320">
    <property type="entry name" value="MraZ_N"/>
    <property type="match status" value="1"/>
</dbReference>
<dbReference type="GO" id="GO:0005737">
    <property type="term" value="C:cytoplasm"/>
    <property type="evidence" value="ECO:0007669"/>
    <property type="project" value="UniProtKB-UniRule"/>
</dbReference>
<dbReference type="Proteomes" id="UP000030960">
    <property type="component" value="Unassembled WGS sequence"/>
</dbReference>
<dbReference type="PROSITE" id="PS51740">
    <property type="entry name" value="SPOVT_ABRB"/>
    <property type="match status" value="1"/>
</dbReference>
<keyword evidence="1" id="KW-0804">Transcription</keyword>
<dbReference type="GO" id="GO:2000143">
    <property type="term" value="P:negative regulation of DNA-templated transcription initiation"/>
    <property type="evidence" value="ECO:0007669"/>
    <property type="project" value="TreeGrafter"/>
</dbReference>
<accession>A0A225PW37</accession>
<dbReference type="GO" id="GO:0000976">
    <property type="term" value="F:transcription cis-regulatory region binding"/>
    <property type="evidence" value="ECO:0007669"/>
    <property type="project" value="TreeGrafter"/>
</dbReference>
<dbReference type="InterPro" id="IPR035642">
    <property type="entry name" value="MraZ_N"/>
</dbReference>
<reference evidence="2 3" key="1">
    <citation type="submission" date="2014-10" db="EMBL/GenBank/DDBJ databases">
        <title>Genome sequence of Ponticoccus sp. strain UMTAT08 isolated from clonal culture of toxic dinoflagellate Alexandrium tamiyavanichii.</title>
        <authorList>
            <person name="Gan H.Y."/>
            <person name="Muhd D.-D."/>
            <person name="Mohd Noor M.E."/>
            <person name="Yeong Y.S."/>
            <person name="Usup G."/>
        </authorList>
    </citation>
    <scope>NUCLEOTIDE SEQUENCE [LARGE SCALE GENOMIC DNA]</scope>
    <source>
        <strain evidence="2 3">UMTAT08</strain>
    </source>
</reference>
<sequence>MSIPASFRRVLEAGDPDWEKDSKDNGNPGFVMVYGNPRLPYLECYTVEEMERIEDRIDAMKSGERKRVLSKIYSSGSVNASVDDTGRIVIPAKLRARYDIDGETYAVASLNKFQIWAADRYQPTDAIEEDDLMEDLPEDPMEWLDEVEEV</sequence>
<dbReference type="GO" id="GO:0009295">
    <property type="term" value="C:nucleoid"/>
    <property type="evidence" value="ECO:0007669"/>
    <property type="project" value="UniProtKB-SubCell"/>
</dbReference>
<dbReference type="EMBL" id="JSUQ01000003">
    <property type="protein sequence ID" value="KHQ54334.1"/>
    <property type="molecule type" value="Genomic_DNA"/>
</dbReference>
<comment type="similarity">
    <text evidence="1">Belongs to the MraZ family.</text>
</comment>
<dbReference type="PATRIC" id="fig|1515334.3.peg.931"/>
<dbReference type="InterPro" id="IPR035644">
    <property type="entry name" value="MraZ_C"/>
</dbReference>
<dbReference type="HAMAP" id="MF_01008">
    <property type="entry name" value="MraZ"/>
    <property type="match status" value="1"/>
</dbReference>
<dbReference type="InterPro" id="IPR020603">
    <property type="entry name" value="MraZ_dom"/>
</dbReference>
<comment type="caution">
    <text evidence="2">The sequence shown here is derived from an EMBL/GenBank/DDBJ whole genome shotgun (WGS) entry which is preliminary data.</text>
</comment>
<dbReference type="InterPro" id="IPR003444">
    <property type="entry name" value="MraZ"/>
</dbReference>
<keyword evidence="1" id="KW-0805">Transcription regulation</keyword>
<dbReference type="CDD" id="cd16321">
    <property type="entry name" value="MraZ_C"/>
    <property type="match status" value="1"/>
</dbReference>
<comment type="subunit">
    <text evidence="1">Forms oligomers.</text>
</comment>
<dbReference type="PANTHER" id="PTHR34701">
    <property type="entry name" value="TRANSCRIPTIONAL REGULATOR MRAZ"/>
    <property type="match status" value="1"/>
</dbReference>
<dbReference type="GO" id="GO:0003700">
    <property type="term" value="F:DNA-binding transcription factor activity"/>
    <property type="evidence" value="ECO:0007669"/>
    <property type="project" value="UniProtKB-UniRule"/>
</dbReference>
<accession>A0A225QY26</accession>
<proteinExistence type="inferred from homology"/>
<dbReference type="InterPro" id="IPR037914">
    <property type="entry name" value="SpoVT-AbrB_sf"/>
</dbReference>
<name>A0A0B3SV64_9RHOB</name>